<dbReference type="SUPFAM" id="SSF56059">
    <property type="entry name" value="Glutathione synthetase ATP-binding domain-like"/>
    <property type="match status" value="1"/>
</dbReference>
<accession>G0R0D7</accession>
<evidence type="ECO:0000313" key="2">
    <source>
        <dbReference type="Proteomes" id="UP000008983"/>
    </source>
</evidence>
<dbReference type="Gene3D" id="3.30.470.20">
    <property type="entry name" value="ATP-grasp fold, B domain"/>
    <property type="match status" value="1"/>
</dbReference>
<protein>
    <submittedName>
        <fullName evidence="1">Tubulin-tyrosine ligase family protein, putative</fullName>
    </submittedName>
</protein>
<dbReference type="InterPro" id="IPR004344">
    <property type="entry name" value="TTL/TTLL_fam"/>
</dbReference>
<dbReference type="OrthoDB" id="202825at2759"/>
<dbReference type="PANTHER" id="PTHR46069">
    <property type="entry name" value="TUBULIN TYROSINE LIGASE"/>
    <property type="match status" value="1"/>
</dbReference>
<dbReference type="GeneID" id="14905169"/>
<reference evidence="1 2" key="1">
    <citation type="submission" date="2011-07" db="EMBL/GenBank/DDBJ databases">
        <authorList>
            <person name="Coyne R."/>
            <person name="Brami D."/>
            <person name="Johnson J."/>
            <person name="Hostetler J."/>
            <person name="Hannick L."/>
            <person name="Clark T."/>
            <person name="Cassidy-Hanley D."/>
            <person name="Inman J."/>
        </authorList>
    </citation>
    <scope>NUCLEOTIDE SEQUENCE [LARGE SCALE GENOMIC DNA]</scope>
    <source>
        <strain evidence="1 2">G5</strain>
    </source>
</reference>
<name>G0R0D7_ICHMU</name>
<dbReference type="PANTHER" id="PTHR46069:SF1">
    <property type="entry name" value="CHROMOSOME UNDETERMINED SCAFFOLD_125, WHOLE GENOME SHOTGUN SEQUENCE"/>
    <property type="match status" value="1"/>
</dbReference>
<dbReference type="Proteomes" id="UP000008983">
    <property type="component" value="Unassembled WGS sequence"/>
</dbReference>
<dbReference type="EMBL" id="GL984187">
    <property type="protein sequence ID" value="EGR29074.1"/>
    <property type="molecule type" value="Genomic_DNA"/>
</dbReference>
<dbReference type="InParanoid" id="G0R0D7"/>
<organism evidence="1 2">
    <name type="scientific">Ichthyophthirius multifiliis</name>
    <name type="common">White spot disease agent</name>
    <name type="synonym">Ich</name>
    <dbReference type="NCBI Taxonomy" id="5932"/>
    <lineage>
        <taxon>Eukaryota</taxon>
        <taxon>Sar</taxon>
        <taxon>Alveolata</taxon>
        <taxon>Ciliophora</taxon>
        <taxon>Intramacronucleata</taxon>
        <taxon>Oligohymenophorea</taxon>
        <taxon>Hymenostomatida</taxon>
        <taxon>Ophryoglenina</taxon>
        <taxon>Ichthyophthirius</taxon>
    </lineage>
</organism>
<evidence type="ECO:0000313" key="1">
    <source>
        <dbReference type="EMBL" id="EGR29074.1"/>
    </source>
</evidence>
<proteinExistence type="predicted"/>
<dbReference type="AlphaFoldDB" id="G0R0D7"/>
<dbReference type="Pfam" id="PF03133">
    <property type="entry name" value="TTL"/>
    <property type="match status" value="1"/>
</dbReference>
<sequence length="107" mass="12583">MFQAKDLGGFKQKKQQVNIILEKVTVDQIVKKNKKFTFELIGYDFMVTKQGQVLLIEANTNPCLELSNEILKKLIPRMLKTFNCYPNEFNVFNYLSYENLWELLGQI</sequence>
<gene>
    <name evidence="1" type="ORF">IMG5_163640</name>
</gene>
<dbReference type="RefSeq" id="XP_004030310.1">
    <property type="nucleotide sequence ID" value="XM_004030262.1"/>
</dbReference>
<dbReference type="GO" id="GO:0016874">
    <property type="term" value="F:ligase activity"/>
    <property type="evidence" value="ECO:0007669"/>
    <property type="project" value="UniProtKB-KW"/>
</dbReference>
<keyword evidence="2" id="KW-1185">Reference proteome</keyword>
<keyword evidence="1" id="KW-0436">Ligase</keyword>
<dbReference type="STRING" id="857967.G0R0D7"/>